<organism evidence="2 3">
    <name type="scientific">Hassallia byssoidea VB512170</name>
    <dbReference type="NCBI Taxonomy" id="1304833"/>
    <lineage>
        <taxon>Bacteria</taxon>
        <taxon>Bacillati</taxon>
        <taxon>Cyanobacteriota</taxon>
        <taxon>Cyanophyceae</taxon>
        <taxon>Nostocales</taxon>
        <taxon>Tolypothrichaceae</taxon>
        <taxon>Hassallia</taxon>
    </lineage>
</organism>
<dbReference type="PANTHER" id="PTHR33352">
    <property type="entry name" value="SLR1095 PROTEIN"/>
    <property type="match status" value="1"/>
</dbReference>
<reference evidence="2 3" key="1">
    <citation type="journal article" date="2015" name="Genome Announc.">
        <title>Draft Genome Sequence of Cyanobacterium Hassallia byssoidea Strain VB512170, Isolated from Monuments in India.</title>
        <authorList>
            <person name="Singh D."/>
            <person name="Chandrababunaidu M.M."/>
            <person name="Panda A."/>
            <person name="Sen D."/>
            <person name="Bhattacharyya S."/>
            <person name="Adhikary S.P."/>
            <person name="Tripathy S."/>
        </authorList>
    </citation>
    <scope>NUCLEOTIDE SEQUENCE [LARGE SCALE GENOMIC DNA]</scope>
    <source>
        <strain evidence="2 3">VB512170</strain>
    </source>
</reference>
<dbReference type="Proteomes" id="UP000031549">
    <property type="component" value="Unassembled WGS sequence"/>
</dbReference>
<keyword evidence="2" id="KW-0255">Endonuclease</keyword>
<dbReference type="RefSeq" id="WP_039753681.1">
    <property type="nucleotide sequence ID" value="NZ_JTCM02000007.1"/>
</dbReference>
<proteinExistence type="predicted"/>
<keyword evidence="3" id="KW-1185">Reference proteome</keyword>
<dbReference type="EMBL" id="JTCM02000007">
    <property type="protein sequence ID" value="NEU72066.1"/>
    <property type="molecule type" value="Genomic_DNA"/>
</dbReference>
<dbReference type="PANTHER" id="PTHR33352:SF3">
    <property type="entry name" value="SLR1612 PROTEIN"/>
    <property type="match status" value="1"/>
</dbReference>
<feature type="compositionally biased region" description="Basic and acidic residues" evidence="1">
    <location>
        <begin position="222"/>
        <end position="263"/>
    </location>
</feature>
<evidence type="ECO:0000256" key="1">
    <source>
        <dbReference type="SAM" id="MobiDB-lite"/>
    </source>
</evidence>
<dbReference type="GO" id="GO:0004519">
    <property type="term" value="F:endonuclease activity"/>
    <property type="evidence" value="ECO:0007669"/>
    <property type="project" value="UniProtKB-KW"/>
</dbReference>
<keyword evidence="2" id="KW-0540">Nuclease</keyword>
<keyword evidence="2" id="KW-0378">Hydrolase</keyword>
<comment type="caution">
    <text evidence="2">The sequence shown here is derived from an EMBL/GenBank/DDBJ whole genome shotgun (WGS) entry which is preliminary data.</text>
</comment>
<gene>
    <name evidence="2" type="ORF">PI95_005635</name>
</gene>
<evidence type="ECO:0000313" key="2">
    <source>
        <dbReference type="EMBL" id="NEU72066.1"/>
    </source>
</evidence>
<protein>
    <submittedName>
        <fullName evidence="2">Uma2 family endonuclease</fullName>
    </submittedName>
</protein>
<sequence>MLANSAIFEVTWEKLPDDFVLDDEPVDNINQPPLAAALTESLVFAGKLPANALTTTNYGICATLNNKFVVKAPDWGYVPAIRVTREEVTRSYTPRLQGDIPAIVMEFISDTEGGEYSSKPTYPPGKWFFYEQILQVPNYAIFEPSTGVLEVYQLDDSGRYQIQDLDVNNRCWIGEMNLFLGIWQGSRENRTGYWLRWWDESGELLLWGSELTIRERQRVEEERQRAEEERQRAEEERQRAEEERQRADDERQRADDERQRADRLAQQLRAAGIEPEV</sequence>
<accession>A0A846H3R8</accession>
<feature type="region of interest" description="Disordered" evidence="1">
    <location>
        <begin position="222"/>
        <end position="277"/>
    </location>
</feature>
<name>A0A846H3R8_9CYAN</name>
<evidence type="ECO:0000313" key="3">
    <source>
        <dbReference type="Proteomes" id="UP000031549"/>
    </source>
</evidence>
<dbReference type="AlphaFoldDB" id="A0A846H3R8"/>